<dbReference type="EMBL" id="CP144699">
    <property type="protein sequence ID" value="WVZ19601.1"/>
    <property type="molecule type" value="Genomic_DNA"/>
</dbReference>
<evidence type="ECO:0000259" key="5">
    <source>
        <dbReference type="PROSITE" id="PS50127"/>
    </source>
</evidence>
<feature type="compositionally biased region" description="Basic and acidic residues" evidence="3">
    <location>
        <begin position="12"/>
        <end position="63"/>
    </location>
</feature>
<reference evidence="6 7" key="1">
    <citation type="journal article" date="2023" name="Life. Sci Alliance">
        <title>Evolutionary insights into 3D genome organization and epigenetic landscape of Vigna mungo.</title>
        <authorList>
            <person name="Junaid A."/>
            <person name="Singh B."/>
            <person name="Bhatia S."/>
        </authorList>
    </citation>
    <scope>NUCLEOTIDE SEQUENCE [LARGE SCALE GENOMIC DNA]</scope>
    <source>
        <strain evidence="6">Urdbean</strain>
    </source>
</reference>
<dbReference type="SMART" id="SM00212">
    <property type="entry name" value="UBCc"/>
    <property type="match status" value="1"/>
</dbReference>
<dbReference type="SUPFAM" id="SSF54495">
    <property type="entry name" value="UBC-like"/>
    <property type="match status" value="1"/>
</dbReference>
<name>A0AAQ3NZY6_VIGMU</name>
<evidence type="ECO:0000313" key="6">
    <source>
        <dbReference type="EMBL" id="WVZ19601.1"/>
    </source>
</evidence>
<dbReference type="Pfam" id="PF00179">
    <property type="entry name" value="UQ_con"/>
    <property type="match status" value="2"/>
</dbReference>
<evidence type="ECO:0008006" key="8">
    <source>
        <dbReference type="Google" id="ProtNLM"/>
    </source>
</evidence>
<dbReference type="CDD" id="cd14312">
    <property type="entry name" value="UBA_II_E2_UBC27_like"/>
    <property type="match status" value="1"/>
</dbReference>
<feature type="domain" description="UBA" evidence="4">
    <location>
        <begin position="377"/>
        <end position="414"/>
    </location>
</feature>
<feature type="domain" description="UBC core" evidence="5">
    <location>
        <begin position="162"/>
        <end position="372"/>
    </location>
</feature>
<keyword evidence="1" id="KW-0547">Nucleotide-binding</keyword>
<dbReference type="Pfam" id="PF00627">
    <property type="entry name" value="UBA"/>
    <property type="match status" value="1"/>
</dbReference>
<dbReference type="Gene3D" id="1.10.8.10">
    <property type="entry name" value="DNA helicase RuvA subunit, C-terminal domain"/>
    <property type="match status" value="1"/>
</dbReference>
<dbReference type="GO" id="GO:0005524">
    <property type="term" value="F:ATP binding"/>
    <property type="evidence" value="ECO:0007669"/>
    <property type="project" value="UniProtKB-KW"/>
</dbReference>
<organism evidence="6 7">
    <name type="scientific">Vigna mungo</name>
    <name type="common">Black gram</name>
    <name type="synonym">Phaseolus mungo</name>
    <dbReference type="NCBI Taxonomy" id="3915"/>
    <lineage>
        <taxon>Eukaryota</taxon>
        <taxon>Viridiplantae</taxon>
        <taxon>Streptophyta</taxon>
        <taxon>Embryophyta</taxon>
        <taxon>Tracheophyta</taxon>
        <taxon>Spermatophyta</taxon>
        <taxon>Magnoliopsida</taxon>
        <taxon>eudicotyledons</taxon>
        <taxon>Gunneridae</taxon>
        <taxon>Pentapetalae</taxon>
        <taxon>rosids</taxon>
        <taxon>fabids</taxon>
        <taxon>Fabales</taxon>
        <taxon>Fabaceae</taxon>
        <taxon>Papilionoideae</taxon>
        <taxon>50 kb inversion clade</taxon>
        <taxon>NPAAA clade</taxon>
        <taxon>indigoferoid/millettioid clade</taxon>
        <taxon>Phaseoleae</taxon>
        <taxon>Vigna</taxon>
    </lineage>
</organism>
<accession>A0AAQ3NZY6</accession>
<dbReference type="InterPro" id="IPR000608">
    <property type="entry name" value="UBC"/>
</dbReference>
<evidence type="ECO:0000256" key="1">
    <source>
        <dbReference type="ARBA" id="ARBA00022741"/>
    </source>
</evidence>
<feature type="region of interest" description="Disordered" evidence="3">
    <location>
        <begin position="1"/>
        <end position="63"/>
    </location>
</feature>
<gene>
    <name evidence="6" type="ORF">V8G54_006923</name>
</gene>
<feature type="region of interest" description="Disordered" evidence="3">
    <location>
        <begin position="75"/>
        <end position="99"/>
    </location>
</feature>
<keyword evidence="7" id="KW-1185">Reference proteome</keyword>
<sequence length="414" mass="46638">MANVRQLLLTKTSDKDVKQGTRHNDYKQLKDENNRERWEQARKEIASEGDDRNSERRKETRETRGIFEDAFTTLPTKDNINTGRTKRKGGRQTNKNLAHCNSKKMPEERKGKNSMELHGAFESKSWFGNKFQSGVVTSPARPKEIVTTFSGFVIGGDRVKMIDFARVQKELVECSKDSEGSGIKVSQKSDDLVQLMGIIPGPVDTPYAGGTFQIDITLPGFHFPSIVRLLLRLRVFISFVAFVAEGYPFEPPKMQFKTKDNEFPTSFVAHSKLEVSTATHQEFGLLQKFLMLEFIFPQHPNISSQSGAICLDILKDQWSPALTLKTALLSVQALLSAPQPDDPQDAVVAKQYLEHYQTFVSTARYWTETFAKASTRGIEDKVQKLVEMGFPEAQARNILEAVGGDENLALEKLL</sequence>
<dbReference type="InterPro" id="IPR041974">
    <property type="entry name" value="UBC27_UBA"/>
</dbReference>
<dbReference type="SMART" id="SM00165">
    <property type="entry name" value="UBA"/>
    <property type="match status" value="1"/>
</dbReference>
<dbReference type="PROSITE" id="PS50030">
    <property type="entry name" value="UBA"/>
    <property type="match status" value="1"/>
</dbReference>
<dbReference type="PANTHER" id="PTHR24068">
    <property type="entry name" value="UBIQUITIN-CONJUGATING ENZYME E2"/>
    <property type="match status" value="1"/>
</dbReference>
<proteinExistence type="predicted"/>
<dbReference type="CDD" id="cd23800">
    <property type="entry name" value="UBCc_UBE2K"/>
    <property type="match status" value="1"/>
</dbReference>
<dbReference type="AlphaFoldDB" id="A0AAQ3NZY6"/>
<evidence type="ECO:0000259" key="4">
    <source>
        <dbReference type="PROSITE" id="PS50030"/>
    </source>
</evidence>
<dbReference type="SUPFAM" id="SSF46934">
    <property type="entry name" value="UBA-like"/>
    <property type="match status" value="1"/>
</dbReference>
<protein>
    <recommendedName>
        <fullName evidence="8">E2 ubiquitin-conjugating enzyme</fullName>
    </recommendedName>
</protein>
<dbReference type="InterPro" id="IPR016135">
    <property type="entry name" value="UBQ-conjugating_enzyme/RWD"/>
</dbReference>
<keyword evidence="2" id="KW-0067">ATP-binding</keyword>
<dbReference type="InterPro" id="IPR015940">
    <property type="entry name" value="UBA"/>
</dbReference>
<dbReference type="Gene3D" id="3.10.110.10">
    <property type="entry name" value="Ubiquitin Conjugating Enzyme"/>
    <property type="match status" value="1"/>
</dbReference>
<evidence type="ECO:0000313" key="7">
    <source>
        <dbReference type="Proteomes" id="UP001374535"/>
    </source>
</evidence>
<evidence type="ECO:0000256" key="3">
    <source>
        <dbReference type="SAM" id="MobiDB-lite"/>
    </source>
</evidence>
<dbReference type="PROSITE" id="PS50127">
    <property type="entry name" value="UBC_2"/>
    <property type="match status" value="1"/>
</dbReference>
<evidence type="ECO:0000256" key="2">
    <source>
        <dbReference type="ARBA" id="ARBA00022840"/>
    </source>
</evidence>
<dbReference type="Proteomes" id="UP001374535">
    <property type="component" value="Chromosome 2"/>
</dbReference>
<dbReference type="InterPro" id="IPR009060">
    <property type="entry name" value="UBA-like_sf"/>
</dbReference>